<keyword evidence="3" id="KW-0804">Transcription</keyword>
<dbReference type="CDD" id="cd06170">
    <property type="entry name" value="LuxR_C_like"/>
    <property type="match status" value="1"/>
</dbReference>
<dbReference type="EMBL" id="RJKE01000001">
    <property type="protein sequence ID" value="ROO86749.1"/>
    <property type="molecule type" value="Genomic_DNA"/>
</dbReference>
<dbReference type="OrthoDB" id="4069167at2"/>
<dbReference type="Proteomes" id="UP000272400">
    <property type="component" value="Unassembled WGS sequence"/>
</dbReference>
<keyword evidence="6" id="KW-1185">Reference proteome</keyword>
<evidence type="ECO:0000313" key="5">
    <source>
        <dbReference type="EMBL" id="ROO86749.1"/>
    </source>
</evidence>
<evidence type="ECO:0000256" key="3">
    <source>
        <dbReference type="ARBA" id="ARBA00023163"/>
    </source>
</evidence>
<feature type="domain" description="HTH luxR-type" evidence="4">
    <location>
        <begin position="206"/>
        <end position="271"/>
    </location>
</feature>
<dbReference type="InterPro" id="IPR016032">
    <property type="entry name" value="Sig_transdc_resp-reg_C-effctor"/>
</dbReference>
<dbReference type="Gene3D" id="3.30.450.40">
    <property type="match status" value="1"/>
</dbReference>
<dbReference type="PANTHER" id="PTHR44688">
    <property type="entry name" value="DNA-BINDING TRANSCRIPTIONAL ACTIVATOR DEVR_DOSR"/>
    <property type="match status" value="1"/>
</dbReference>
<dbReference type="InterPro" id="IPR000792">
    <property type="entry name" value="Tscrpt_reg_LuxR_C"/>
</dbReference>
<dbReference type="InterPro" id="IPR003018">
    <property type="entry name" value="GAF"/>
</dbReference>
<dbReference type="SMART" id="SM00421">
    <property type="entry name" value="HTH_LUXR"/>
    <property type="match status" value="1"/>
</dbReference>
<keyword evidence="1" id="KW-0805">Transcription regulation</keyword>
<dbReference type="PRINTS" id="PR00038">
    <property type="entry name" value="HTHLUXR"/>
</dbReference>
<dbReference type="PANTHER" id="PTHR44688:SF16">
    <property type="entry name" value="DNA-BINDING TRANSCRIPTIONAL ACTIVATOR DEVR_DOSR"/>
    <property type="match status" value="1"/>
</dbReference>
<evidence type="ECO:0000256" key="2">
    <source>
        <dbReference type="ARBA" id="ARBA00023125"/>
    </source>
</evidence>
<evidence type="ECO:0000259" key="4">
    <source>
        <dbReference type="PROSITE" id="PS50043"/>
    </source>
</evidence>
<reference evidence="5 6" key="1">
    <citation type="submission" date="2018-11" db="EMBL/GenBank/DDBJ databases">
        <title>Sequencing the genomes of 1000 actinobacteria strains.</title>
        <authorList>
            <person name="Klenk H.-P."/>
        </authorList>
    </citation>
    <scope>NUCLEOTIDE SEQUENCE [LARGE SCALE GENOMIC DNA]</scope>
    <source>
        <strain evidence="5 6">DSM 44254</strain>
    </source>
</reference>
<dbReference type="InterPro" id="IPR029016">
    <property type="entry name" value="GAF-like_dom_sf"/>
</dbReference>
<dbReference type="GO" id="GO:0003677">
    <property type="term" value="F:DNA binding"/>
    <property type="evidence" value="ECO:0007669"/>
    <property type="project" value="UniProtKB-KW"/>
</dbReference>
<dbReference type="SUPFAM" id="SSF55781">
    <property type="entry name" value="GAF domain-like"/>
    <property type="match status" value="1"/>
</dbReference>
<proteinExistence type="predicted"/>
<protein>
    <submittedName>
        <fullName evidence="5">GAF domain-containing protein</fullName>
    </submittedName>
</protein>
<name>A0A3N1CZP7_9ACTN</name>
<organism evidence="5 6">
    <name type="scientific">Actinocorallia herbida</name>
    <dbReference type="NCBI Taxonomy" id="58109"/>
    <lineage>
        <taxon>Bacteria</taxon>
        <taxon>Bacillati</taxon>
        <taxon>Actinomycetota</taxon>
        <taxon>Actinomycetes</taxon>
        <taxon>Streptosporangiales</taxon>
        <taxon>Thermomonosporaceae</taxon>
        <taxon>Actinocorallia</taxon>
    </lineage>
</organism>
<dbReference type="AlphaFoldDB" id="A0A3N1CZP7"/>
<dbReference type="PROSITE" id="PS50043">
    <property type="entry name" value="HTH_LUXR_2"/>
    <property type="match status" value="1"/>
</dbReference>
<accession>A0A3N1CZP7</accession>
<dbReference type="Gene3D" id="1.10.10.10">
    <property type="entry name" value="Winged helix-like DNA-binding domain superfamily/Winged helix DNA-binding domain"/>
    <property type="match status" value="1"/>
</dbReference>
<dbReference type="Pfam" id="PF00196">
    <property type="entry name" value="GerE"/>
    <property type="match status" value="1"/>
</dbReference>
<evidence type="ECO:0000256" key="1">
    <source>
        <dbReference type="ARBA" id="ARBA00023015"/>
    </source>
</evidence>
<gene>
    <name evidence="5" type="ORF">EDD29_4328</name>
</gene>
<dbReference type="GO" id="GO:0006355">
    <property type="term" value="P:regulation of DNA-templated transcription"/>
    <property type="evidence" value="ECO:0007669"/>
    <property type="project" value="InterPro"/>
</dbReference>
<dbReference type="RefSeq" id="WP_123666121.1">
    <property type="nucleotide sequence ID" value="NZ_RJKE01000001.1"/>
</dbReference>
<comment type="caution">
    <text evidence="5">The sequence shown here is derived from an EMBL/GenBank/DDBJ whole genome shotgun (WGS) entry which is preliminary data.</text>
</comment>
<evidence type="ECO:0000313" key="6">
    <source>
        <dbReference type="Proteomes" id="UP000272400"/>
    </source>
</evidence>
<dbReference type="Pfam" id="PF01590">
    <property type="entry name" value="GAF"/>
    <property type="match status" value="1"/>
</dbReference>
<sequence length="274" mass="29814">MPVDLMRPSDLALLKQTSREIRQALHGSVTFAGLRKDDKIRITAVAGAGGGRLTSIVLAPARGLGGRSWQIGRALAVDDYAAAEDITHDFDDQILGEGIVSLAVAPIIVRRRVRGLLYAGRRTRSGSPEVLRFLEGRATHIAHELNIRDEVDDRLRLIRAADLAHHDVPTDLVHLHARLRELAHRVADPEVAAELRALAAPHPDPARPSGVRLTDRQIDILALIALGLKNTEIATRLGLSLPTVKSYLREAMARLHATTRQAAVVAARLHGLLP</sequence>
<dbReference type="InterPro" id="IPR036388">
    <property type="entry name" value="WH-like_DNA-bd_sf"/>
</dbReference>
<dbReference type="SUPFAM" id="SSF46894">
    <property type="entry name" value="C-terminal effector domain of the bipartite response regulators"/>
    <property type="match status" value="1"/>
</dbReference>
<keyword evidence="2" id="KW-0238">DNA-binding</keyword>